<evidence type="ECO:0000256" key="1">
    <source>
        <dbReference type="ARBA" id="ARBA00004123"/>
    </source>
</evidence>
<dbReference type="Proteomes" id="UP001152836">
    <property type="component" value="Unassembled WGS sequence"/>
</dbReference>
<dbReference type="FunFam" id="3.30.70.330:FF:000119">
    <property type="entry name" value="RNA-binding motif protein, X chromosome"/>
    <property type="match status" value="1"/>
</dbReference>
<feature type="compositionally biased region" description="Basic and acidic residues" evidence="8">
    <location>
        <begin position="179"/>
        <end position="220"/>
    </location>
</feature>
<proteinExistence type="predicted"/>
<dbReference type="InterPro" id="IPR003954">
    <property type="entry name" value="RRM_euk-type"/>
</dbReference>
<evidence type="ECO:0000259" key="9">
    <source>
        <dbReference type="PROSITE" id="PS50102"/>
    </source>
</evidence>
<feature type="region of interest" description="Disordered" evidence="8">
    <location>
        <begin position="298"/>
        <end position="402"/>
    </location>
</feature>
<dbReference type="PANTHER" id="PTHR48034">
    <property type="entry name" value="TRANSFORMER-2 SEX-DETERMINING PROTEIN-RELATED"/>
    <property type="match status" value="1"/>
</dbReference>
<dbReference type="InterPro" id="IPR012604">
    <property type="entry name" value="RBM1CTR"/>
</dbReference>
<dbReference type="InterPro" id="IPR050441">
    <property type="entry name" value="RBM"/>
</dbReference>
<dbReference type="Pfam" id="PF00076">
    <property type="entry name" value="RRM_1"/>
    <property type="match status" value="1"/>
</dbReference>
<keyword evidence="6" id="KW-0687">Ribonucleoprotein</keyword>
<dbReference type="Gene3D" id="3.30.70.330">
    <property type="match status" value="1"/>
</dbReference>
<dbReference type="InterPro" id="IPR012677">
    <property type="entry name" value="Nucleotide-bd_a/b_plait_sf"/>
</dbReference>
<evidence type="ECO:0000313" key="10">
    <source>
        <dbReference type="EMBL" id="CAH7488177.1"/>
    </source>
</evidence>
<keyword evidence="4" id="KW-0508">mRNA splicing</keyword>
<dbReference type="InterPro" id="IPR000504">
    <property type="entry name" value="RRM_dom"/>
</dbReference>
<dbReference type="SMART" id="SM00361">
    <property type="entry name" value="RRM_1"/>
    <property type="match status" value="1"/>
</dbReference>
<reference evidence="10" key="1">
    <citation type="submission" date="2022-06" db="EMBL/GenBank/DDBJ databases">
        <authorList>
            <person name="Andreotti S."/>
            <person name="Wyler E."/>
        </authorList>
    </citation>
    <scope>NUCLEOTIDE SEQUENCE</scope>
</reference>
<feature type="compositionally biased region" description="Basic and acidic residues" evidence="8">
    <location>
        <begin position="392"/>
        <end position="402"/>
    </location>
</feature>
<dbReference type="GO" id="GO:0005634">
    <property type="term" value="C:nucleus"/>
    <property type="evidence" value="ECO:0007669"/>
    <property type="project" value="UniProtKB-SubCell"/>
</dbReference>
<feature type="compositionally biased region" description="Low complexity" evidence="8">
    <location>
        <begin position="151"/>
        <end position="166"/>
    </location>
</feature>
<dbReference type="GO" id="GO:0006397">
    <property type="term" value="P:mRNA processing"/>
    <property type="evidence" value="ECO:0007669"/>
    <property type="project" value="UniProtKB-KW"/>
</dbReference>
<evidence type="ECO:0000256" key="3">
    <source>
        <dbReference type="ARBA" id="ARBA00022884"/>
    </source>
</evidence>
<accession>A0AAV0AER1</accession>
<dbReference type="GO" id="GO:0003723">
    <property type="term" value="F:RNA binding"/>
    <property type="evidence" value="ECO:0007669"/>
    <property type="project" value="UniProtKB-UniRule"/>
</dbReference>
<feature type="compositionally biased region" description="Polar residues" evidence="8">
    <location>
        <begin position="167"/>
        <end position="177"/>
    </location>
</feature>
<name>A0AAV0AER1_PHORO</name>
<sequence>MAEVDQPGKIFIGGLNTETKQRTLQVVFGRFGPITQVILMKDRETKKSRGFAFITFQRPADAKNAIKEMNGMSLDGKKIKVEQANRPPLESGSRRRLPPFSRARGPSRVLKCGRGGSSRGRSRPLREENLDDDGYTTDFDTSSSRRHFAVKRSSSSKNEGPSSKRSASSALTRNSTGLRGREPHGREISRNVPRRETVSSRREDYVLPRDDGHSSKDSYSRRVYPSSRDTKEYASTSRGYGYRDYDCYSSRDEHASKVLSEHVDYRRGRDRDFSGYSTGSSYRDTYESYGSFHEAQSARGTYSGNNRYDDYSSSRDGYSRSRENYSSSRSDIYSSGYERSDRQGMLPPIDREYHEHGSRQERGHSPMDRMYTLSRESYSSSSRFGSTSGGRGESRYESGGRY</sequence>
<dbReference type="PROSITE" id="PS50102">
    <property type="entry name" value="RRM"/>
    <property type="match status" value="1"/>
</dbReference>
<protein>
    <submittedName>
        <fullName evidence="10">Rbmy1j protein</fullName>
    </submittedName>
</protein>
<dbReference type="GO" id="GO:0008380">
    <property type="term" value="P:RNA splicing"/>
    <property type="evidence" value="ECO:0007669"/>
    <property type="project" value="UniProtKB-KW"/>
</dbReference>
<dbReference type="AlphaFoldDB" id="A0AAV0AER1"/>
<comment type="subcellular location">
    <subcellularLocation>
        <location evidence="1">Nucleus</location>
    </subcellularLocation>
</comment>
<evidence type="ECO:0000256" key="2">
    <source>
        <dbReference type="ARBA" id="ARBA00022664"/>
    </source>
</evidence>
<keyword evidence="5" id="KW-0539">Nucleus</keyword>
<comment type="caution">
    <text evidence="10">The sequence shown here is derived from an EMBL/GenBank/DDBJ whole genome shotgun (WGS) entry which is preliminary data.</text>
</comment>
<feature type="compositionally biased region" description="Basic and acidic residues" evidence="8">
    <location>
        <begin position="349"/>
        <end position="367"/>
    </location>
</feature>
<evidence type="ECO:0000256" key="7">
    <source>
        <dbReference type="PROSITE-ProRule" id="PRU00176"/>
    </source>
</evidence>
<dbReference type="Pfam" id="PF08081">
    <property type="entry name" value="RBM1CTR"/>
    <property type="match status" value="1"/>
</dbReference>
<feature type="compositionally biased region" description="Low complexity" evidence="8">
    <location>
        <begin position="374"/>
        <end position="386"/>
    </location>
</feature>
<gene>
    <name evidence="10" type="primary">Rbmy1j</name>
    <name evidence="10" type="ORF">PHOROB_LOCUS17824</name>
</gene>
<dbReference type="EMBL" id="CALSGD010001939">
    <property type="protein sequence ID" value="CAH7488177.1"/>
    <property type="molecule type" value="Genomic_DNA"/>
</dbReference>
<dbReference type="GO" id="GO:1990904">
    <property type="term" value="C:ribonucleoprotein complex"/>
    <property type="evidence" value="ECO:0007669"/>
    <property type="project" value="UniProtKB-KW"/>
</dbReference>
<keyword evidence="11" id="KW-1185">Reference proteome</keyword>
<feature type="compositionally biased region" description="Basic and acidic residues" evidence="8">
    <location>
        <begin position="307"/>
        <end position="323"/>
    </location>
</feature>
<keyword evidence="2" id="KW-0507">mRNA processing</keyword>
<evidence type="ECO:0000256" key="6">
    <source>
        <dbReference type="ARBA" id="ARBA00023274"/>
    </source>
</evidence>
<evidence type="ECO:0000256" key="4">
    <source>
        <dbReference type="ARBA" id="ARBA00023187"/>
    </source>
</evidence>
<organism evidence="10 11">
    <name type="scientific">Phodopus roborovskii</name>
    <name type="common">Roborovski's desert hamster</name>
    <name type="synonym">Cricetulus roborovskii</name>
    <dbReference type="NCBI Taxonomy" id="109678"/>
    <lineage>
        <taxon>Eukaryota</taxon>
        <taxon>Metazoa</taxon>
        <taxon>Chordata</taxon>
        <taxon>Craniata</taxon>
        <taxon>Vertebrata</taxon>
        <taxon>Euteleostomi</taxon>
        <taxon>Mammalia</taxon>
        <taxon>Eutheria</taxon>
        <taxon>Euarchontoglires</taxon>
        <taxon>Glires</taxon>
        <taxon>Rodentia</taxon>
        <taxon>Myomorpha</taxon>
        <taxon>Muroidea</taxon>
        <taxon>Cricetidae</taxon>
        <taxon>Cricetinae</taxon>
        <taxon>Phodopus</taxon>
    </lineage>
</organism>
<evidence type="ECO:0000256" key="8">
    <source>
        <dbReference type="SAM" id="MobiDB-lite"/>
    </source>
</evidence>
<evidence type="ECO:0000313" key="11">
    <source>
        <dbReference type="Proteomes" id="UP001152836"/>
    </source>
</evidence>
<feature type="domain" description="RRM" evidence="9">
    <location>
        <begin position="8"/>
        <end position="86"/>
    </location>
</feature>
<keyword evidence="3 7" id="KW-0694">RNA-binding</keyword>
<dbReference type="SUPFAM" id="SSF54928">
    <property type="entry name" value="RNA-binding domain, RBD"/>
    <property type="match status" value="1"/>
</dbReference>
<dbReference type="InterPro" id="IPR035979">
    <property type="entry name" value="RBD_domain_sf"/>
</dbReference>
<dbReference type="SMART" id="SM00360">
    <property type="entry name" value="RRM"/>
    <property type="match status" value="1"/>
</dbReference>
<feature type="region of interest" description="Disordered" evidence="8">
    <location>
        <begin position="83"/>
        <end position="242"/>
    </location>
</feature>
<evidence type="ECO:0000256" key="5">
    <source>
        <dbReference type="ARBA" id="ARBA00023242"/>
    </source>
</evidence>
<feature type="compositionally biased region" description="Low complexity" evidence="8">
    <location>
        <begin position="324"/>
        <end position="337"/>
    </location>
</feature>